<dbReference type="Gene3D" id="1.10.1660.10">
    <property type="match status" value="1"/>
</dbReference>
<dbReference type="PRINTS" id="PR00040">
    <property type="entry name" value="HTHMERR"/>
</dbReference>
<dbReference type="GO" id="GO:0003700">
    <property type="term" value="F:DNA-binding transcription factor activity"/>
    <property type="evidence" value="ECO:0007669"/>
    <property type="project" value="InterPro"/>
</dbReference>
<sequence length="213" mass="23098">MRVSELSRASGIPLPTIKYYLREGLLHRGETTSPNQARYDESHLQRLRLVRALLEIGAMPVATVRHVLEAVDDPDLPVHWMLGRATHPLTVPPAEKDDDPAVAAALDEIDALVQRSGWHVSRGAPARRAAASVLVRLRALGQDGFANKLDDYARAAEQLAEADLRQLATLSGRDEVAEAALVGTVLGDALVSALRRMAQESFSSTQFPQAAAE</sequence>
<dbReference type="Proteomes" id="UP000295560">
    <property type="component" value="Unassembled WGS sequence"/>
</dbReference>
<dbReference type="RefSeq" id="WP_132425036.1">
    <property type="nucleotide sequence ID" value="NZ_SMFZ01000001.1"/>
</dbReference>
<feature type="domain" description="HTH merR-type" evidence="2">
    <location>
        <begin position="1"/>
        <end position="70"/>
    </location>
</feature>
<evidence type="ECO:0000256" key="1">
    <source>
        <dbReference type="ARBA" id="ARBA00023125"/>
    </source>
</evidence>
<dbReference type="InterPro" id="IPR047057">
    <property type="entry name" value="MerR_fam"/>
</dbReference>
<accession>A0A4R1I382</accession>
<proteinExistence type="predicted"/>
<dbReference type="EMBL" id="SMFZ01000001">
    <property type="protein sequence ID" value="TCK26979.1"/>
    <property type="molecule type" value="Genomic_DNA"/>
</dbReference>
<keyword evidence="1" id="KW-0238">DNA-binding</keyword>
<keyword evidence="4" id="KW-1185">Reference proteome</keyword>
<evidence type="ECO:0000259" key="2">
    <source>
        <dbReference type="PROSITE" id="PS50937"/>
    </source>
</evidence>
<dbReference type="CDD" id="cd04780">
    <property type="entry name" value="HTH_MerR-like_sg5"/>
    <property type="match status" value="1"/>
</dbReference>
<dbReference type="PANTHER" id="PTHR30204:SF98">
    <property type="entry name" value="HTH-TYPE TRANSCRIPTIONAL REGULATOR ADHR"/>
    <property type="match status" value="1"/>
</dbReference>
<reference evidence="3 4" key="1">
    <citation type="submission" date="2019-03" db="EMBL/GenBank/DDBJ databases">
        <title>Sequencing the genomes of 1000 actinobacteria strains.</title>
        <authorList>
            <person name="Klenk H.-P."/>
        </authorList>
    </citation>
    <scope>NUCLEOTIDE SEQUENCE [LARGE SCALE GENOMIC DNA]</scope>
    <source>
        <strain evidence="3 4">DSM 44969</strain>
    </source>
</reference>
<dbReference type="SMART" id="SM00422">
    <property type="entry name" value="HTH_MERR"/>
    <property type="match status" value="1"/>
</dbReference>
<dbReference type="Pfam" id="PF13411">
    <property type="entry name" value="MerR_1"/>
    <property type="match status" value="1"/>
</dbReference>
<dbReference type="SUPFAM" id="SSF46955">
    <property type="entry name" value="Putative DNA-binding domain"/>
    <property type="match status" value="1"/>
</dbReference>
<dbReference type="PROSITE" id="PS50937">
    <property type="entry name" value="HTH_MERR_2"/>
    <property type="match status" value="1"/>
</dbReference>
<protein>
    <submittedName>
        <fullName evidence="3">MerR-like DNA binding protein</fullName>
    </submittedName>
</protein>
<dbReference type="OrthoDB" id="5242095at2"/>
<evidence type="ECO:0000313" key="3">
    <source>
        <dbReference type="EMBL" id="TCK26979.1"/>
    </source>
</evidence>
<dbReference type="GO" id="GO:0003677">
    <property type="term" value="F:DNA binding"/>
    <property type="evidence" value="ECO:0007669"/>
    <property type="project" value="UniProtKB-KW"/>
</dbReference>
<dbReference type="PANTHER" id="PTHR30204">
    <property type="entry name" value="REDOX-CYCLING DRUG-SENSING TRANSCRIPTIONAL ACTIVATOR SOXR"/>
    <property type="match status" value="1"/>
</dbReference>
<gene>
    <name evidence="3" type="ORF">EV378_2825</name>
</gene>
<dbReference type="InterPro" id="IPR000551">
    <property type="entry name" value="MerR-type_HTH_dom"/>
</dbReference>
<evidence type="ECO:0000313" key="4">
    <source>
        <dbReference type="Proteomes" id="UP000295560"/>
    </source>
</evidence>
<name>A0A4R1I382_PSEEN</name>
<comment type="caution">
    <text evidence="3">The sequence shown here is derived from an EMBL/GenBank/DDBJ whole genome shotgun (WGS) entry which is preliminary data.</text>
</comment>
<dbReference type="AlphaFoldDB" id="A0A4R1I382"/>
<dbReference type="InterPro" id="IPR009061">
    <property type="entry name" value="DNA-bd_dom_put_sf"/>
</dbReference>
<organism evidence="3 4">
    <name type="scientific">Pseudonocardia endophytica</name>
    <dbReference type="NCBI Taxonomy" id="401976"/>
    <lineage>
        <taxon>Bacteria</taxon>
        <taxon>Bacillati</taxon>
        <taxon>Actinomycetota</taxon>
        <taxon>Actinomycetes</taxon>
        <taxon>Pseudonocardiales</taxon>
        <taxon>Pseudonocardiaceae</taxon>
        <taxon>Pseudonocardia</taxon>
    </lineage>
</organism>